<keyword evidence="1" id="KW-1133">Transmembrane helix</keyword>
<evidence type="ECO:0008006" key="4">
    <source>
        <dbReference type="Google" id="ProtNLM"/>
    </source>
</evidence>
<keyword evidence="3" id="KW-1185">Reference proteome</keyword>
<dbReference type="RefSeq" id="WP_036783132.1">
    <property type="nucleotide sequence ID" value="NZ_AVBG01000006.1"/>
</dbReference>
<sequence>MICSNCNHEQESGKFCGNCGFELGAGNTSPTPGIEPVATPSPATTNGAQAVPPPPNENVEKAKAFSKGYFQEVMGYVKQPNKAFSASESQFGHSLVTIGLFVVLFVMSIYVGADKLLLSLIPEEELWLIEGTDYSLPFWEIAKPGLMFIFVLLAASLGSLSIFNMILQNGQSLKLSLAKFGSLLSPLLALNGLALLLFLTGISVNLAVFLLVVSLMIVVTLIPSLFVYHYSLRSAKAQQAFYWAVLASLISTGITVLFIYNRFKTFIDGLGGFGVW</sequence>
<feature type="transmembrane region" description="Helical" evidence="1">
    <location>
        <begin position="240"/>
        <end position="260"/>
    </location>
</feature>
<dbReference type="Proteomes" id="UP000030153">
    <property type="component" value="Unassembled WGS sequence"/>
</dbReference>
<feature type="transmembrane region" description="Helical" evidence="1">
    <location>
        <begin position="146"/>
        <end position="167"/>
    </location>
</feature>
<protein>
    <recommendedName>
        <fullName evidence="4">Zinc-ribbon domain-containing protein</fullName>
    </recommendedName>
</protein>
<reference evidence="2 3" key="1">
    <citation type="submission" date="2013-08" db="EMBL/GenBank/DDBJ databases">
        <title>Genome of Pontibacillus chungwhensis.</title>
        <authorList>
            <person name="Wang Q."/>
            <person name="Wang G."/>
        </authorList>
    </citation>
    <scope>NUCLEOTIDE SEQUENCE [LARGE SCALE GENOMIC DNA]</scope>
    <source>
        <strain evidence="2 3">BH030062</strain>
    </source>
</reference>
<keyword evidence="1" id="KW-0812">Transmembrane</keyword>
<dbReference type="EMBL" id="AVBG01000006">
    <property type="protein sequence ID" value="KGP91511.1"/>
    <property type="molecule type" value="Genomic_DNA"/>
</dbReference>
<evidence type="ECO:0000313" key="2">
    <source>
        <dbReference type="EMBL" id="KGP91511.1"/>
    </source>
</evidence>
<comment type="caution">
    <text evidence="2">The sequence shown here is derived from an EMBL/GenBank/DDBJ whole genome shotgun (WGS) entry which is preliminary data.</text>
</comment>
<evidence type="ECO:0000313" key="3">
    <source>
        <dbReference type="Proteomes" id="UP000030153"/>
    </source>
</evidence>
<proteinExistence type="predicted"/>
<keyword evidence="1" id="KW-0472">Membrane</keyword>
<feature type="transmembrane region" description="Helical" evidence="1">
    <location>
        <begin position="179"/>
        <end position="200"/>
    </location>
</feature>
<dbReference type="OrthoDB" id="2448863at2"/>
<name>A0A0A2UYA9_9BACI</name>
<organism evidence="2 3">
    <name type="scientific">Pontibacillus chungwhensis BH030062</name>
    <dbReference type="NCBI Taxonomy" id="1385513"/>
    <lineage>
        <taxon>Bacteria</taxon>
        <taxon>Bacillati</taxon>
        <taxon>Bacillota</taxon>
        <taxon>Bacilli</taxon>
        <taxon>Bacillales</taxon>
        <taxon>Bacillaceae</taxon>
        <taxon>Pontibacillus</taxon>
    </lineage>
</organism>
<dbReference type="eggNOG" id="COG3064">
    <property type="taxonomic scope" value="Bacteria"/>
</dbReference>
<dbReference type="STRING" id="1385513.N780_19760"/>
<feature type="transmembrane region" description="Helical" evidence="1">
    <location>
        <begin position="91"/>
        <end position="113"/>
    </location>
</feature>
<gene>
    <name evidence="2" type="ORF">N780_19760</name>
</gene>
<evidence type="ECO:0000256" key="1">
    <source>
        <dbReference type="SAM" id="Phobius"/>
    </source>
</evidence>
<feature type="transmembrane region" description="Helical" evidence="1">
    <location>
        <begin position="206"/>
        <end position="228"/>
    </location>
</feature>
<accession>A0A0A2UYA9</accession>
<dbReference type="AlphaFoldDB" id="A0A0A2UYA9"/>